<accession>A0ACC3N939</accession>
<evidence type="ECO:0000313" key="1">
    <source>
        <dbReference type="EMBL" id="KAK3712692.1"/>
    </source>
</evidence>
<evidence type="ECO:0000313" key="2">
    <source>
        <dbReference type="Proteomes" id="UP001281147"/>
    </source>
</evidence>
<dbReference type="EMBL" id="JAUTXU010000068">
    <property type="protein sequence ID" value="KAK3712692.1"/>
    <property type="molecule type" value="Genomic_DNA"/>
</dbReference>
<proteinExistence type="predicted"/>
<sequence>MALEVDSVQILRRRRSRRVDMFLDWLQHGAFAALKAGDVKSLQIYIHADPQYRGRVFETYTFNIKYLSQRSGDGGERLAGIEVNGQDSARDQGLGAHVHVRGGDGGHGQDAGGVRARRQVYARVQELDGGSVRRPDRDHEHGPLPV</sequence>
<name>A0ACC3N939_9PEZI</name>
<keyword evidence="2" id="KW-1185">Reference proteome</keyword>
<gene>
    <name evidence="1" type="ORF">LTR37_008956</name>
</gene>
<organism evidence="1 2">
    <name type="scientific">Vermiconidia calcicola</name>
    <dbReference type="NCBI Taxonomy" id="1690605"/>
    <lineage>
        <taxon>Eukaryota</taxon>
        <taxon>Fungi</taxon>
        <taxon>Dikarya</taxon>
        <taxon>Ascomycota</taxon>
        <taxon>Pezizomycotina</taxon>
        <taxon>Dothideomycetes</taxon>
        <taxon>Dothideomycetidae</taxon>
        <taxon>Mycosphaerellales</taxon>
        <taxon>Extremaceae</taxon>
        <taxon>Vermiconidia</taxon>
    </lineage>
</organism>
<protein>
    <submittedName>
        <fullName evidence="1">Uncharacterized protein</fullName>
    </submittedName>
</protein>
<reference evidence="1" key="1">
    <citation type="submission" date="2023-07" db="EMBL/GenBank/DDBJ databases">
        <title>Black Yeasts Isolated from many extreme environments.</title>
        <authorList>
            <person name="Coleine C."/>
            <person name="Stajich J.E."/>
            <person name="Selbmann L."/>
        </authorList>
    </citation>
    <scope>NUCLEOTIDE SEQUENCE</scope>
    <source>
        <strain evidence="1">CCFEE 5714</strain>
    </source>
</reference>
<dbReference type="Proteomes" id="UP001281147">
    <property type="component" value="Unassembled WGS sequence"/>
</dbReference>
<comment type="caution">
    <text evidence="1">The sequence shown here is derived from an EMBL/GenBank/DDBJ whole genome shotgun (WGS) entry which is preliminary data.</text>
</comment>